<evidence type="ECO:0000313" key="1">
    <source>
        <dbReference type="EMBL" id="ANI31457.1"/>
    </source>
</evidence>
<dbReference type="Proteomes" id="UP000266744">
    <property type="component" value="Chromosome"/>
</dbReference>
<dbReference type="EMBL" id="CP010029">
    <property type="protein sequence ID" value="ANI31457.1"/>
    <property type="molecule type" value="Genomic_DNA"/>
</dbReference>
<keyword evidence="2" id="KW-1185">Reference proteome</keyword>
<accession>A0ABM6BPF0</accession>
<organism evidence="1 2">
    <name type="scientific">Yersinia entomophaga</name>
    <dbReference type="NCBI Taxonomy" id="935293"/>
    <lineage>
        <taxon>Bacteria</taxon>
        <taxon>Pseudomonadati</taxon>
        <taxon>Pseudomonadota</taxon>
        <taxon>Gammaproteobacteria</taxon>
        <taxon>Enterobacterales</taxon>
        <taxon>Yersiniaceae</taxon>
        <taxon>Yersinia</taxon>
    </lineage>
</organism>
<evidence type="ECO:0000313" key="2">
    <source>
        <dbReference type="Proteomes" id="UP000266744"/>
    </source>
</evidence>
<evidence type="ECO:0008006" key="3">
    <source>
        <dbReference type="Google" id="ProtNLM"/>
    </source>
</evidence>
<protein>
    <recommendedName>
        <fullName evidence="3">Integrase</fullName>
    </recommendedName>
</protein>
<sequence length="61" mass="6871">MAPKTVKQQGNTLSQTTKEALDYTPAKLHQNRHKCIILMHLYIKLTGINELIPKGKVDELG</sequence>
<gene>
    <name evidence="1" type="ORF">PL78_16725</name>
</gene>
<name>A0ABM6BPF0_YERET</name>
<reference evidence="1 2" key="1">
    <citation type="journal article" date="2016" name="Toxins">
        <title>The Draft Genome Sequence of the Yersinia entomophaga Entomopathogenic Type Strain MH96T.</title>
        <authorList>
            <person name="Hurst M.R."/>
            <person name="Beattie A."/>
            <person name="Altermann E."/>
            <person name="Moraga R.M."/>
            <person name="Harper L.A."/>
            <person name="Calder J."/>
            <person name="Laugraud A."/>
        </authorList>
    </citation>
    <scope>NUCLEOTIDE SEQUENCE [LARGE SCALE GENOMIC DNA]</scope>
    <source>
        <strain evidence="1 2">MH96</strain>
    </source>
</reference>
<proteinExistence type="predicted"/>